<protein>
    <submittedName>
        <fullName evidence="2">Uncharacterized protein</fullName>
    </submittedName>
</protein>
<comment type="caution">
    <text evidence="2">The sequence shown here is derived from an EMBL/GenBank/DDBJ whole genome shotgun (WGS) entry which is preliminary data.</text>
</comment>
<name>A0A4Z2IV84_9TELE</name>
<feature type="compositionally biased region" description="Polar residues" evidence="1">
    <location>
        <begin position="71"/>
        <end position="82"/>
    </location>
</feature>
<dbReference type="Proteomes" id="UP000314294">
    <property type="component" value="Unassembled WGS sequence"/>
</dbReference>
<reference evidence="2 3" key="1">
    <citation type="submission" date="2019-03" db="EMBL/GenBank/DDBJ databases">
        <title>First draft genome of Liparis tanakae, snailfish: a comprehensive survey of snailfish specific genes.</title>
        <authorList>
            <person name="Kim W."/>
            <person name="Song I."/>
            <person name="Jeong J.-H."/>
            <person name="Kim D."/>
            <person name="Kim S."/>
            <person name="Ryu S."/>
            <person name="Song J.Y."/>
            <person name="Lee S.K."/>
        </authorList>
    </citation>
    <scope>NUCLEOTIDE SEQUENCE [LARGE SCALE GENOMIC DNA]</scope>
    <source>
        <tissue evidence="2">Muscle</tissue>
    </source>
</reference>
<evidence type="ECO:0000313" key="3">
    <source>
        <dbReference type="Proteomes" id="UP000314294"/>
    </source>
</evidence>
<dbReference type="EMBL" id="SRLO01000044">
    <property type="protein sequence ID" value="TNN81855.1"/>
    <property type="molecule type" value="Genomic_DNA"/>
</dbReference>
<gene>
    <name evidence="2" type="ORF">EYF80_007984</name>
</gene>
<evidence type="ECO:0000256" key="1">
    <source>
        <dbReference type="SAM" id="MobiDB-lite"/>
    </source>
</evidence>
<dbReference type="AlphaFoldDB" id="A0A4Z2IV84"/>
<evidence type="ECO:0000313" key="2">
    <source>
        <dbReference type="EMBL" id="TNN81855.1"/>
    </source>
</evidence>
<sequence>MPWEAVLAREGIWLWLRGTLYRASAMSAALFRMISWKAKKRQSWGLHNPPGMLGTQPERRYSTGRGRGHTPSLTSNQPSTKPNPAEQEMKRKLSI</sequence>
<proteinExistence type="predicted"/>
<keyword evidence="3" id="KW-1185">Reference proteome</keyword>
<organism evidence="2 3">
    <name type="scientific">Liparis tanakae</name>
    <name type="common">Tanaka's snailfish</name>
    <dbReference type="NCBI Taxonomy" id="230148"/>
    <lineage>
        <taxon>Eukaryota</taxon>
        <taxon>Metazoa</taxon>
        <taxon>Chordata</taxon>
        <taxon>Craniata</taxon>
        <taxon>Vertebrata</taxon>
        <taxon>Euteleostomi</taxon>
        <taxon>Actinopterygii</taxon>
        <taxon>Neopterygii</taxon>
        <taxon>Teleostei</taxon>
        <taxon>Neoteleostei</taxon>
        <taxon>Acanthomorphata</taxon>
        <taxon>Eupercaria</taxon>
        <taxon>Perciformes</taxon>
        <taxon>Cottioidei</taxon>
        <taxon>Cottales</taxon>
        <taxon>Liparidae</taxon>
        <taxon>Liparis</taxon>
    </lineage>
</organism>
<feature type="region of interest" description="Disordered" evidence="1">
    <location>
        <begin position="45"/>
        <end position="95"/>
    </location>
</feature>
<accession>A0A4Z2IV84</accession>